<name>A0ACC2GAB5_DALPE</name>
<accession>A0ACC2GAB5</accession>
<reference evidence="1" key="1">
    <citation type="submission" date="2021-05" db="EMBL/GenBank/DDBJ databases">
        <authorList>
            <person name="Pan Q."/>
            <person name="Jouanno E."/>
            <person name="Zahm M."/>
            <person name="Klopp C."/>
            <person name="Cabau C."/>
            <person name="Louis A."/>
            <person name="Berthelot C."/>
            <person name="Parey E."/>
            <person name="Roest Crollius H."/>
            <person name="Montfort J."/>
            <person name="Robinson-Rechavi M."/>
            <person name="Bouchez O."/>
            <person name="Lampietro C."/>
            <person name="Lopez Roques C."/>
            <person name="Donnadieu C."/>
            <person name="Postlethwait J."/>
            <person name="Bobe J."/>
            <person name="Dillon D."/>
            <person name="Chandos A."/>
            <person name="von Hippel F."/>
            <person name="Guiguen Y."/>
        </authorList>
    </citation>
    <scope>NUCLEOTIDE SEQUENCE</scope>
    <source>
        <strain evidence="1">YG-Jan2019</strain>
    </source>
</reference>
<comment type="caution">
    <text evidence="1">The sequence shown here is derived from an EMBL/GenBank/DDBJ whole genome shotgun (WGS) entry which is preliminary data.</text>
</comment>
<keyword evidence="2" id="KW-1185">Reference proteome</keyword>
<dbReference type="EMBL" id="CM055742">
    <property type="protein sequence ID" value="KAJ8000558.1"/>
    <property type="molecule type" value="Genomic_DNA"/>
</dbReference>
<gene>
    <name evidence="1" type="ORF">DPEC_G00181350</name>
</gene>
<evidence type="ECO:0000313" key="1">
    <source>
        <dbReference type="EMBL" id="KAJ8000558.1"/>
    </source>
</evidence>
<evidence type="ECO:0000313" key="2">
    <source>
        <dbReference type="Proteomes" id="UP001157502"/>
    </source>
</evidence>
<protein>
    <submittedName>
        <fullName evidence="1">Uncharacterized protein</fullName>
    </submittedName>
</protein>
<dbReference type="Proteomes" id="UP001157502">
    <property type="component" value="Chromosome 15"/>
</dbReference>
<organism evidence="1 2">
    <name type="scientific">Dallia pectoralis</name>
    <name type="common">Alaska blackfish</name>
    <dbReference type="NCBI Taxonomy" id="75939"/>
    <lineage>
        <taxon>Eukaryota</taxon>
        <taxon>Metazoa</taxon>
        <taxon>Chordata</taxon>
        <taxon>Craniata</taxon>
        <taxon>Vertebrata</taxon>
        <taxon>Euteleostomi</taxon>
        <taxon>Actinopterygii</taxon>
        <taxon>Neopterygii</taxon>
        <taxon>Teleostei</taxon>
        <taxon>Protacanthopterygii</taxon>
        <taxon>Esociformes</taxon>
        <taxon>Umbridae</taxon>
        <taxon>Dallia</taxon>
    </lineage>
</organism>
<proteinExistence type="predicted"/>
<sequence length="266" mass="29930">MSDNVEVGAVCSSQDGISGSELRVRPGDNVTLYCDCRTSTGIYVTWFRNCSHENQPTLVIQQLTWLSVTDTDVQNVRESVISDNYLNPFPRFTLLWNSNNTIDLLIENITESDLGLYYCGTVENKVVDEGGTGYIKQKKIYQYGNLTYRLLFDNLTGSEVVSATSPHADCRWCWILLFSLCPVSALLSSLLSFSCFFVLCRKTAQTESRVPLNRMTTSGMDSREKEEGELYYAPLEIRQGQTRPKKKSVQNSDFSTYSAINTSSVT</sequence>